<evidence type="ECO:0000313" key="2">
    <source>
        <dbReference type="Proteomes" id="UP000680365"/>
    </source>
</evidence>
<evidence type="ECO:0000313" key="1">
    <source>
        <dbReference type="EMBL" id="MBS8122522.1"/>
    </source>
</evidence>
<evidence type="ECO:0008006" key="3">
    <source>
        <dbReference type="Google" id="ProtNLM"/>
    </source>
</evidence>
<name>A0ABS5QMU7_9BACT</name>
<comment type="caution">
    <text evidence="1">The sequence shown here is derived from an EMBL/GenBank/DDBJ whole genome shotgun (WGS) entry which is preliminary data.</text>
</comment>
<dbReference type="RefSeq" id="WP_213349951.1">
    <property type="nucleotide sequence ID" value="NZ_JAEDAM010000101.1"/>
</dbReference>
<protein>
    <recommendedName>
        <fullName evidence="3">TipAS antibiotic-recognition domain-containing protein</fullName>
    </recommendedName>
</protein>
<dbReference type="EMBL" id="JAEDAM010000101">
    <property type="protein sequence ID" value="MBS8122522.1"/>
    <property type="molecule type" value="Genomic_DNA"/>
</dbReference>
<sequence length="156" mass="18382">MYEGACKDDKEMFNWKYGTEEIYNDIKKYFPNATKEKVESISYQVYNKYFSKSNLRDIHNKSVVGLYKDFVGSILSVLKKGEIKEESLVYARNELYTALEQLGLNYTKQEVEKVAKVVYHYFNKNTKINLTLDDIYNKDKNYWLDFVGSVATVLKK</sequence>
<gene>
    <name evidence="1" type="ORF">VAMP_31433n223</name>
</gene>
<dbReference type="Proteomes" id="UP000680365">
    <property type="component" value="Unassembled WGS sequence"/>
</dbReference>
<keyword evidence="2" id="KW-1185">Reference proteome</keyword>
<reference evidence="1 2" key="1">
    <citation type="journal article" date="2021" name="Nat. Commun.">
        <title>Reductive evolution and unique predatory mode in the CPR bacterium Vampirococcus lugosii.</title>
        <authorList>
            <person name="Moreira D."/>
            <person name="Zivanovic Y."/>
            <person name="Lopez-Archilla A.I."/>
            <person name="Iniesto M."/>
            <person name="Lopez-Garcia P."/>
        </authorList>
    </citation>
    <scope>NUCLEOTIDE SEQUENCE [LARGE SCALE GENOMIC DNA]</scope>
    <source>
        <strain evidence="1">Chiprana</strain>
    </source>
</reference>
<proteinExistence type="predicted"/>
<accession>A0ABS5QMU7</accession>
<organism evidence="1 2">
    <name type="scientific">Candidatus Vampirococcus lugosii</name>
    <dbReference type="NCBI Taxonomy" id="2789015"/>
    <lineage>
        <taxon>Bacteria</taxon>
        <taxon>Candidatus Absconditibacteriota</taxon>
        <taxon>Vampirococcus</taxon>
    </lineage>
</organism>